<feature type="signal peptide" evidence="5">
    <location>
        <begin position="1"/>
        <end position="22"/>
    </location>
</feature>
<evidence type="ECO:0000256" key="3">
    <source>
        <dbReference type="ARBA" id="ARBA00023157"/>
    </source>
</evidence>
<reference evidence="7 8" key="1">
    <citation type="submission" date="2012-09" db="EMBL/GenBank/DDBJ databases">
        <title>The Genome Sequence of Bacteroides oleiciplenus YIT 12058.</title>
        <authorList>
            <consortium name="The Broad Institute Genome Sequencing Platform"/>
            <person name="Earl A."/>
            <person name="Ward D."/>
            <person name="Feldgarden M."/>
            <person name="Gevers D."/>
            <person name="Morotomi M."/>
            <person name="Walker B."/>
            <person name="Young S.K."/>
            <person name="Zeng Q."/>
            <person name="Gargeya S."/>
            <person name="Fitzgerald M."/>
            <person name="Haas B."/>
            <person name="Abouelleil A."/>
            <person name="Alvarado L."/>
            <person name="Arachchi H.M."/>
            <person name="Berlin A.M."/>
            <person name="Chapman S.B."/>
            <person name="Goldberg J."/>
            <person name="Griggs A."/>
            <person name="Gujja S."/>
            <person name="Hansen M."/>
            <person name="Howarth C."/>
            <person name="Imamovic A."/>
            <person name="Larimer J."/>
            <person name="McCowen C."/>
            <person name="Montmayeur A."/>
            <person name="Murphy C."/>
            <person name="Neiman D."/>
            <person name="Pearson M."/>
            <person name="Priest M."/>
            <person name="Roberts A."/>
            <person name="Saif S."/>
            <person name="Shea T."/>
            <person name="Sisk P."/>
            <person name="Sykes S."/>
            <person name="Wortman J."/>
            <person name="Nusbaum C."/>
            <person name="Birren B."/>
        </authorList>
    </citation>
    <scope>NUCLEOTIDE SEQUENCE [LARGE SCALE GENOMIC DNA]</scope>
    <source>
        <strain evidence="7 8">YIT 12058</strain>
    </source>
</reference>
<keyword evidence="2" id="KW-0201">Cytochrome c-type biogenesis</keyword>
<dbReference type="InterPro" id="IPR013766">
    <property type="entry name" value="Thioredoxin_domain"/>
</dbReference>
<evidence type="ECO:0000256" key="4">
    <source>
        <dbReference type="ARBA" id="ARBA00023284"/>
    </source>
</evidence>
<dbReference type="EMBL" id="ADLF01000002">
    <property type="protein sequence ID" value="EKU92241.1"/>
    <property type="molecule type" value="Genomic_DNA"/>
</dbReference>
<evidence type="ECO:0000256" key="2">
    <source>
        <dbReference type="ARBA" id="ARBA00022748"/>
    </source>
</evidence>
<proteinExistence type="predicted"/>
<name>K9E8S5_9BACE</name>
<gene>
    <name evidence="7" type="ORF">HMPREF9447_00691</name>
</gene>
<feature type="chain" id="PRO_5003926632" description="Thioredoxin domain-containing protein" evidence="5">
    <location>
        <begin position="23"/>
        <end position="461"/>
    </location>
</feature>
<dbReference type="InterPro" id="IPR036249">
    <property type="entry name" value="Thioredoxin-like_sf"/>
</dbReference>
<dbReference type="AlphaFoldDB" id="K9E8S5"/>
<dbReference type="OrthoDB" id="1094665at2"/>
<evidence type="ECO:0000259" key="6">
    <source>
        <dbReference type="PROSITE" id="PS51352"/>
    </source>
</evidence>
<protein>
    <recommendedName>
        <fullName evidence="6">Thioredoxin domain-containing protein</fullName>
    </recommendedName>
</protein>
<keyword evidence="3" id="KW-1015">Disulfide bond</keyword>
<dbReference type="PATRIC" id="fig|742727.4.peg.693"/>
<evidence type="ECO:0000256" key="1">
    <source>
        <dbReference type="ARBA" id="ARBA00004196"/>
    </source>
</evidence>
<keyword evidence="4" id="KW-0676">Redox-active center</keyword>
<dbReference type="Gene3D" id="3.40.30.10">
    <property type="entry name" value="Glutaredoxin"/>
    <property type="match status" value="1"/>
</dbReference>
<dbReference type="Proteomes" id="UP000009872">
    <property type="component" value="Unassembled WGS sequence"/>
</dbReference>
<dbReference type="GO" id="GO:0017004">
    <property type="term" value="P:cytochrome complex assembly"/>
    <property type="evidence" value="ECO:0007669"/>
    <property type="project" value="UniProtKB-KW"/>
</dbReference>
<organism evidence="7 8">
    <name type="scientific">Bacteroides oleiciplenus YIT 12058</name>
    <dbReference type="NCBI Taxonomy" id="742727"/>
    <lineage>
        <taxon>Bacteria</taxon>
        <taxon>Pseudomonadati</taxon>
        <taxon>Bacteroidota</taxon>
        <taxon>Bacteroidia</taxon>
        <taxon>Bacteroidales</taxon>
        <taxon>Bacteroidaceae</taxon>
        <taxon>Bacteroides</taxon>
    </lineage>
</organism>
<keyword evidence="8" id="KW-1185">Reference proteome</keyword>
<dbReference type="InterPro" id="IPR050553">
    <property type="entry name" value="Thioredoxin_ResA/DsbE_sf"/>
</dbReference>
<dbReference type="PANTHER" id="PTHR42852">
    <property type="entry name" value="THIOL:DISULFIDE INTERCHANGE PROTEIN DSBE"/>
    <property type="match status" value="1"/>
</dbReference>
<dbReference type="GO" id="GO:0030313">
    <property type="term" value="C:cell envelope"/>
    <property type="evidence" value="ECO:0007669"/>
    <property type="project" value="UniProtKB-SubCell"/>
</dbReference>
<comment type="subcellular location">
    <subcellularLocation>
        <location evidence="1">Cell envelope</location>
    </subcellularLocation>
</comment>
<dbReference type="SUPFAM" id="SSF52833">
    <property type="entry name" value="Thioredoxin-like"/>
    <property type="match status" value="1"/>
</dbReference>
<dbReference type="STRING" id="742727.HMPREF9447_00691"/>
<dbReference type="RefSeq" id="WP_009128078.1">
    <property type="nucleotide sequence ID" value="NZ_JH992940.1"/>
</dbReference>
<dbReference type="eggNOG" id="COG0526">
    <property type="taxonomic scope" value="Bacteria"/>
</dbReference>
<dbReference type="PROSITE" id="PS51352">
    <property type="entry name" value="THIOREDOXIN_2"/>
    <property type="match status" value="1"/>
</dbReference>
<keyword evidence="5" id="KW-0732">Signal</keyword>
<evidence type="ECO:0000313" key="8">
    <source>
        <dbReference type="Proteomes" id="UP000009872"/>
    </source>
</evidence>
<dbReference type="InterPro" id="IPR012336">
    <property type="entry name" value="Thioredoxin-like_fold"/>
</dbReference>
<dbReference type="HOGENOM" id="CLU_042529_1_1_10"/>
<feature type="domain" description="Thioredoxin" evidence="6">
    <location>
        <begin position="317"/>
        <end position="461"/>
    </location>
</feature>
<evidence type="ECO:0000313" key="7">
    <source>
        <dbReference type="EMBL" id="EKU92241.1"/>
    </source>
</evidence>
<dbReference type="CDD" id="cd02966">
    <property type="entry name" value="TlpA_like_family"/>
    <property type="match status" value="1"/>
</dbReference>
<dbReference type="PROSITE" id="PS51257">
    <property type="entry name" value="PROKAR_LIPOPROTEIN"/>
    <property type="match status" value="1"/>
</dbReference>
<comment type="caution">
    <text evidence="7">The sequence shown here is derived from an EMBL/GenBank/DDBJ whole genome shotgun (WGS) entry which is preliminary data.</text>
</comment>
<sequence>MKKLHHILVVAGLALGVLTACKSGPATLTGEIKDYKAAGIECMLITDSSFVQDSVDIAEDGSFTYSRDFPEGAEIWFVSEDAKGFLRLYLKNGDKQHIVLAANADSVIGRCEVIFSGDTKATEYFRAFDKDFANPTKWTPKEAAGYQSFNSFKAALESVAGKLTEQLKATGDKRFIAKEEKKLKDKILFTSFNYMRGRHQAGQPTNEDKDFLAFAESIDYNDMENAKNRLLDMYIGWYQTSHPDPTSGPGVQYFNILKQRVSNQEVINYMADMYMASYMENGADAYQSVTFEAYQHTTTNQEKIEKFKTMCANIGKLLPGNVAPDFAISDVKGNSSKFSDVVGKGKVVYIDVWATWCGPCCAEIPFMEKLVEHYAGNSKIEIISISIDEKLDKWKKKLEADKPEWQQFIVPDGFKSDLCKEYKINGIPRFMLFDKDGTIINVNAPRPSDDYIISYLNQLLK</sequence>
<dbReference type="Pfam" id="PF13905">
    <property type="entry name" value="Thioredoxin_8"/>
    <property type="match status" value="1"/>
</dbReference>
<evidence type="ECO:0000256" key="5">
    <source>
        <dbReference type="SAM" id="SignalP"/>
    </source>
</evidence>
<dbReference type="PANTHER" id="PTHR42852:SF6">
    <property type="entry name" value="THIOL:DISULFIDE INTERCHANGE PROTEIN DSBE"/>
    <property type="match status" value="1"/>
</dbReference>
<accession>K9E8S5</accession>